<evidence type="ECO:0000256" key="2">
    <source>
        <dbReference type="ARBA" id="ARBA00022692"/>
    </source>
</evidence>
<gene>
    <name evidence="10" type="primary">LOC111086117</name>
</gene>
<keyword evidence="5" id="KW-1015">Disulfide bond</keyword>
<dbReference type="InterPro" id="IPR007110">
    <property type="entry name" value="Ig-like_dom"/>
</dbReference>
<dbReference type="Pfam" id="PF13927">
    <property type="entry name" value="Ig_3"/>
    <property type="match status" value="1"/>
</dbReference>
<evidence type="ECO:0000256" key="4">
    <source>
        <dbReference type="ARBA" id="ARBA00023136"/>
    </source>
</evidence>
<evidence type="ECO:0000256" key="1">
    <source>
        <dbReference type="ARBA" id="ARBA00004167"/>
    </source>
</evidence>
<keyword evidence="4 7" id="KW-0472">Membrane</keyword>
<dbReference type="SUPFAM" id="SSF48726">
    <property type="entry name" value="Immunoglobulin"/>
    <property type="match status" value="5"/>
</dbReference>
<dbReference type="InterPro" id="IPR013783">
    <property type="entry name" value="Ig-like_fold"/>
</dbReference>
<keyword evidence="9" id="KW-1185">Reference proteome</keyword>
<feature type="transmembrane region" description="Helical" evidence="7">
    <location>
        <begin position="654"/>
        <end position="676"/>
    </location>
</feature>
<comment type="subcellular location">
    <subcellularLocation>
        <location evidence="1">Membrane</location>
        <topology evidence="1">Single-pass membrane protein</topology>
    </subcellularLocation>
</comment>
<organism evidence="9 10">
    <name type="scientific">Limulus polyphemus</name>
    <name type="common">Atlantic horseshoe crab</name>
    <dbReference type="NCBI Taxonomy" id="6850"/>
    <lineage>
        <taxon>Eukaryota</taxon>
        <taxon>Metazoa</taxon>
        <taxon>Ecdysozoa</taxon>
        <taxon>Arthropoda</taxon>
        <taxon>Chelicerata</taxon>
        <taxon>Merostomata</taxon>
        <taxon>Xiphosura</taxon>
        <taxon>Limulidae</taxon>
        <taxon>Limulus</taxon>
    </lineage>
</organism>
<dbReference type="CDD" id="cd00096">
    <property type="entry name" value="Ig"/>
    <property type="match status" value="1"/>
</dbReference>
<proteinExistence type="predicted"/>
<dbReference type="InterPro" id="IPR036116">
    <property type="entry name" value="FN3_sf"/>
</dbReference>
<dbReference type="SMART" id="SM00408">
    <property type="entry name" value="IGc2"/>
    <property type="match status" value="2"/>
</dbReference>
<dbReference type="InterPro" id="IPR003599">
    <property type="entry name" value="Ig_sub"/>
</dbReference>
<dbReference type="InterPro" id="IPR003598">
    <property type="entry name" value="Ig_sub2"/>
</dbReference>
<sequence length="858" mass="97061">MPLIQVKIVRRTLVLYKLWLEVFICYVLLPPVLSHLVVESVTGGLAELPCNFSSLNQEKVSIILWYKDNVTKPIYILDARNGITNMPKHIPGGTLSNRSYYNVSVYPSILQIWEIKEEDVGRYKCRVDYKHEPTEYFFAFLQVFVLPRETIIMDTYGQRLKDLIGPYKEDTSLLLICEADGGIPPPALTWWKGDCLLQANYTLTPQGFPRNEILLHQFRREDLFISLTCKASNTNLTSPISSTVTVDLYLKPLDVSISTINKPLTANRPAELVCETWGAKPPAQVTWWKGRKRLTTVTDVVSPDGNHTVSTVSFIPRIEDNGKNVTCRAENLLLEESVIVDMWELLVYYTPQVWIKFRSQRNENVVAEGDDVHFDCFVEANPPVVNVWWHFNGSTLSSDLKTDITVNNQSLVVRNVQRHHSGKYQCGAANQEGERWSEEKLLVVYYLPTCKEPHVKMIAVLPGSQTNVTCDVNSTPQDVKFHWTLNNTLGITSMKTSVSHHTTSVTTLSLRENSEYGMLFCWAENQVGRQRIPCKYKIYPGGLPESLTNCAIINKTKETLAVRCLEGFDGGLSQHFQIEVLTEEKEQLLTNISSPDVPFFFISSLPSGSTFILVIYAVNSLGRSPLVTLRATTLGEQPMLKENAIVMETVQLPLIMGIIFGVLIVLIILILTKVLLKRYRSQQLEYRDAKGTERTEKKLHSLVDDESPKHDAQILDLISTKHDFSGPPDVTHISSSWTRSLVVEFHPGNFSEEVILRMDRKPLFTPSKTIRWREDEILRREGISAEGVASIFAVNENSDFLDEKEKCDLKEVEMSSLPKIEDDGNGTTVKTPLTSDLQNTNQRPPQSSVEHLILSTAV</sequence>
<dbReference type="PANTHER" id="PTHR23278:SF19">
    <property type="entry name" value="OBSCURIN"/>
    <property type="match status" value="1"/>
</dbReference>
<name>A0ABM1SIG9_LIMPO</name>
<dbReference type="Pfam" id="PF08205">
    <property type="entry name" value="C2-set_2"/>
    <property type="match status" value="1"/>
</dbReference>
<evidence type="ECO:0000256" key="7">
    <source>
        <dbReference type="SAM" id="Phobius"/>
    </source>
</evidence>
<dbReference type="PROSITE" id="PS50835">
    <property type="entry name" value="IG_LIKE"/>
    <property type="match status" value="5"/>
</dbReference>
<feature type="compositionally biased region" description="Polar residues" evidence="6">
    <location>
        <begin position="825"/>
        <end position="849"/>
    </location>
</feature>
<dbReference type="InterPro" id="IPR013162">
    <property type="entry name" value="CD80_C2-set"/>
</dbReference>
<evidence type="ECO:0000256" key="5">
    <source>
        <dbReference type="ARBA" id="ARBA00023157"/>
    </source>
</evidence>
<dbReference type="PANTHER" id="PTHR23278">
    <property type="entry name" value="SIDESTEP PROTEIN"/>
    <property type="match status" value="1"/>
</dbReference>
<dbReference type="GeneID" id="111086117"/>
<dbReference type="SMART" id="SM00409">
    <property type="entry name" value="IG"/>
    <property type="match status" value="3"/>
</dbReference>
<evidence type="ECO:0000259" key="8">
    <source>
        <dbReference type="PROSITE" id="PS50835"/>
    </source>
</evidence>
<keyword evidence="3 7" id="KW-1133">Transmembrane helix</keyword>
<accession>A0ABM1SIG9</accession>
<feature type="domain" description="Ig-like" evidence="8">
    <location>
        <begin position="351"/>
        <end position="443"/>
    </location>
</feature>
<feature type="transmembrane region" description="Helical" evidence="7">
    <location>
        <begin position="12"/>
        <end position="29"/>
    </location>
</feature>
<keyword evidence="2 7" id="KW-0812">Transmembrane</keyword>
<dbReference type="SUPFAM" id="SSF49265">
    <property type="entry name" value="Fibronectin type III"/>
    <property type="match status" value="1"/>
</dbReference>
<evidence type="ECO:0000256" key="3">
    <source>
        <dbReference type="ARBA" id="ARBA00022989"/>
    </source>
</evidence>
<dbReference type="Gene3D" id="2.60.40.10">
    <property type="entry name" value="Immunoglobulins"/>
    <property type="match status" value="5"/>
</dbReference>
<evidence type="ECO:0000313" key="9">
    <source>
        <dbReference type="Proteomes" id="UP000694941"/>
    </source>
</evidence>
<reference evidence="10" key="1">
    <citation type="submission" date="2025-08" db="UniProtKB">
        <authorList>
            <consortium name="RefSeq"/>
        </authorList>
    </citation>
    <scope>IDENTIFICATION</scope>
    <source>
        <tissue evidence="10">Muscle</tissue>
    </source>
</reference>
<evidence type="ECO:0000256" key="6">
    <source>
        <dbReference type="SAM" id="MobiDB-lite"/>
    </source>
</evidence>
<dbReference type="InterPro" id="IPR013106">
    <property type="entry name" value="Ig_V-set"/>
</dbReference>
<dbReference type="InterPro" id="IPR036179">
    <property type="entry name" value="Ig-like_dom_sf"/>
</dbReference>
<feature type="domain" description="Ig-like" evidence="8">
    <location>
        <begin position="252"/>
        <end position="339"/>
    </location>
</feature>
<protein>
    <submittedName>
        <fullName evidence="10">Hemicentin-2-like</fullName>
    </submittedName>
</protein>
<dbReference type="Pfam" id="PF07686">
    <property type="entry name" value="V-set"/>
    <property type="match status" value="1"/>
</dbReference>
<feature type="region of interest" description="Disordered" evidence="6">
    <location>
        <begin position="815"/>
        <end position="849"/>
    </location>
</feature>
<dbReference type="Proteomes" id="UP000694941">
    <property type="component" value="Unplaced"/>
</dbReference>
<feature type="domain" description="Ig-like" evidence="8">
    <location>
        <begin position="147"/>
        <end position="245"/>
    </location>
</feature>
<dbReference type="RefSeq" id="XP_022243424.1">
    <property type="nucleotide sequence ID" value="XM_022387716.1"/>
</dbReference>
<feature type="domain" description="Ig-like" evidence="8">
    <location>
        <begin position="31"/>
        <end position="127"/>
    </location>
</feature>
<feature type="domain" description="Ig-like" evidence="8">
    <location>
        <begin position="453"/>
        <end position="525"/>
    </location>
</feature>
<evidence type="ECO:0000313" key="10">
    <source>
        <dbReference type="RefSeq" id="XP_022243424.1"/>
    </source>
</evidence>